<evidence type="ECO:0000313" key="3">
    <source>
        <dbReference type="EMBL" id="CAA9547576.1"/>
    </source>
</evidence>
<dbReference type="SUPFAM" id="SSF48452">
    <property type="entry name" value="TPR-like"/>
    <property type="match status" value="1"/>
</dbReference>
<feature type="repeat" description="TPR" evidence="1">
    <location>
        <begin position="44"/>
        <end position="77"/>
    </location>
</feature>
<protein>
    <submittedName>
        <fullName evidence="3">Uncharacterized protein</fullName>
    </submittedName>
</protein>
<feature type="region of interest" description="Disordered" evidence="2">
    <location>
        <begin position="234"/>
        <end position="281"/>
    </location>
</feature>
<dbReference type="Gene3D" id="1.25.40.10">
    <property type="entry name" value="Tetratricopeptide repeat domain"/>
    <property type="match status" value="1"/>
</dbReference>
<gene>
    <name evidence="3" type="ORF">AVDCRST_MAG73-2534</name>
</gene>
<dbReference type="InterPro" id="IPR011990">
    <property type="entry name" value="TPR-like_helical_dom_sf"/>
</dbReference>
<feature type="compositionally biased region" description="Acidic residues" evidence="2">
    <location>
        <begin position="238"/>
        <end position="257"/>
    </location>
</feature>
<dbReference type="EMBL" id="CADCWE010000171">
    <property type="protein sequence ID" value="CAA9547576.1"/>
    <property type="molecule type" value="Genomic_DNA"/>
</dbReference>
<organism evidence="3">
    <name type="scientific">uncultured Thermomicrobiales bacterium</name>
    <dbReference type="NCBI Taxonomy" id="1645740"/>
    <lineage>
        <taxon>Bacteria</taxon>
        <taxon>Pseudomonadati</taxon>
        <taxon>Thermomicrobiota</taxon>
        <taxon>Thermomicrobia</taxon>
        <taxon>Thermomicrobiales</taxon>
        <taxon>environmental samples</taxon>
    </lineage>
</organism>
<dbReference type="PROSITE" id="PS50293">
    <property type="entry name" value="TPR_REGION"/>
    <property type="match status" value="1"/>
</dbReference>
<evidence type="ECO:0000256" key="2">
    <source>
        <dbReference type="SAM" id="MobiDB-lite"/>
    </source>
</evidence>
<reference evidence="3" key="1">
    <citation type="submission" date="2020-02" db="EMBL/GenBank/DDBJ databases">
        <authorList>
            <person name="Meier V. D."/>
        </authorList>
    </citation>
    <scope>NUCLEOTIDE SEQUENCE</scope>
    <source>
        <strain evidence="3">AVDCRST_MAG73</strain>
    </source>
</reference>
<evidence type="ECO:0000256" key="1">
    <source>
        <dbReference type="PROSITE-ProRule" id="PRU00339"/>
    </source>
</evidence>
<accession>A0A6J4UHM7</accession>
<dbReference type="PROSITE" id="PS50005">
    <property type="entry name" value="TPR"/>
    <property type="match status" value="1"/>
</dbReference>
<keyword evidence="1" id="KW-0802">TPR repeat</keyword>
<dbReference type="AlphaFoldDB" id="A0A6J4UHM7"/>
<dbReference type="SMART" id="SM00028">
    <property type="entry name" value="TPR"/>
    <property type="match status" value="1"/>
</dbReference>
<sequence length="281" mass="31686">MVTREKPKTKRQLVEEARRASLDGRWDEAVELNRLLIERFPRDAEAHNRLGRIYTERGKAAEAVEEYSAALRIDPANMIARRNLQRHDLLRQKGIAVEDGGTPIPRTAVFIEEVGKTWVDELVNPIATERLAAITSGVQLQIAIQDDRLVVSTLKGERLGEIEAKTAERVIALMTGGNRYEVYALGTSNQSLRVILREVYRDPAHAGKVSFPRQIKATRAYIRERDALRLRDESDFLLSDEDEDDDDTTADNADDPDATAPDADPYIEDTVTVPEEEEPQI</sequence>
<dbReference type="Pfam" id="PF13432">
    <property type="entry name" value="TPR_16"/>
    <property type="match status" value="1"/>
</dbReference>
<proteinExistence type="predicted"/>
<name>A0A6J4UHM7_9BACT</name>
<dbReference type="InterPro" id="IPR019734">
    <property type="entry name" value="TPR_rpt"/>
</dbReference>